<evidence type="ECO:0000313" key="1">
    <source>
        <dbReference type="EMBL" id="KIM61185.1"/>
    </source>
</evidence>
<organism evidence="1 2">
    <name type="scientific">Scleroderma citrinum Foug A</name>
    <dbReference type="NCBI Taxonomy" id="1036808"/>
    <lineage>
        <taxon>Eukaryota</taxon>
        <taxon>Fungi</taxon>
        <taxon>Dikarya</taxon>
        <taxon>Basidiomycota</taxon>
        <taxon>Agaricomycotina</taxon>
        <taxon>Agaricomycetes</taxon>
        <taxon>Agaricomycetidae</taxon>
        <taxon>Boletales</taxon>
        <taxon>Sclerodermatineae</taxon>
        <taxon>Sclerodermataceae</taxon>
        <taxon>Scleroderma</taxon>
    </lineage>
</organism>
<reference evidence="2" key="2">
    <citation type="submission" date="2015-01" db="EMBL/GenBank/DDBJ databases">
        <title>Evolutionary Origins and Diversification of the Mycorrhizal Mutualists.</title>
        <authorList>
            <consortium name="DOE Joint Genome Institute"/>
            <consortium name="Mycorrhizal Genomics Consortium"/>
            <person name="Kohler A."/>
            <person name="Kuo A."/>
            <person name="Nagy L.G."/>
            <person name="Floudas D."/>
            <person name="Copeland A."/>
            <person name="Barry K.W."/>
            <person name="Cichocki N."/>
            <person name="Veneault-Fourrey C."/>
            <person name="LaButti K."/>
            <person name="Lindquist E.A."/>
            <person name="Lipzen A."/>
            <person name="Lundell T."/>
            <person name="Morin E."/>
            <person name="Murat C."/>
            <person name="Riley R."/>
            <person name="Ohm R."/>
            <person name="Sun H."/>
            <person name="Tunlid A."/>
            <person name="Henrissat B."/>
            <person name="Grigoriev I.V."/>
            <person name="Hibbett D.S."/>
            <person name="Martin F."/>
        </authorList>
    </citation>
    <scope>NUCLEOTIDE SEQUENCE [LARGE SCALE GENOMIC DNA]</scope>
    <source>
        <strain evidence="2">Foug A</strain>
    </source>
</reference>
<proteinExistence type="predicted"/>
<accession>A0A0C3DKI2</accession>
<dbReference type="EMBL" id="KN822054">
    <property type="protein sequence ID" value="KIM61185.1"/>
    <property type="molecule type" value="Genomic_DNA"/>
</dbReference>
<dbReference type="HOGENOM" id="CLU_2098277_0_0_1"/>
<dbReference type="Proteomes" id="UP000053989">
    <property type="component" value="Unassembled WGS sequence"/>
</dbReference>
<dbReference type="InParanoid" id="A0A0C3DKI2"/>
<evidence type="ECO:0000313" key="2">
    <source>
        <dbReference type="Proteomes" id="UP000053989"/>
    </source>
</evidence>
<gene>
    <name evidence="1" type="ORF">SCLCIDRAFT_908812</name>
</gene>
<dbReference type="OrthoDB" id="4062651at2759"/>
<reference evidence="1 2" key="1">
    <citation type="submission" date="2014-04" db="EMBL/GenBank/DDBJ databases">
        <authorList>
            <consortium name="DOE Joint Genome Institute"/>
            <person name="Kuo A."/>
            <person name="Kohler A."/>
            <person name="Nagy L.G."/>
            <person name="Floudas D."/>
            <person name="Copeland A."/>
            <person name="Barry K.W."/>
            <person name="Cichocki N."/>
            <person name="Veneault-Fourrey C."/>
            <person name="LaButti K."/>
            <person name="Lindquist E.A."/>
            <person name="Lipzen A."/>
            <person name="Lundell T."/>
            <person name="Morin E."/>
            <person name="Murat C."/>
            <person name="Sun H."/>
            <person name="Tunlid A."/>
            <person name="Henrissat B."/>
            <person name="Grigoriev I.V."/>
            <person name="Hibbett D.S."/>
            <person name="Martin F."/>
            <person name="Nordberg H.P."/>
            <person name="Cantor M.N."/>
            <person name="Hua S.X."/>
        </authorList>
    </citation>
    <scope>NUCLEOTIDE SEQUENCE [LARGE SCALE GENOMIC DNA]</scope>
    <source>
        <strain evidence="1 2">Foug A</strain>
    </source>
</reference>
<keyword evidence="2" id="KW-1185">Reference proteome</keyword>
<sequence>MSRICYHLSVPYRSSESQVDCITLTWMASSLLYMETSKAWVHLFLSHISDSANPKNSLTFWSLMIGMRSLPASISPTLQEASFGLAAEQHTGGTLNWMVPEYLVVHKLTVTIAGDV</sequence>
<protein>
    <submittedName>
        <fullName evidence="1">Uncharacterized protein</fullName>
    </submittedName>
</protein>
<name>A0A0C3DKI2_9AGAM</name>
<dbReference type="AlphaFoldDB" id="A0A0C3DKI2"/>